<keyword evidence="4" id="KW-1185">Reference proteome</keyword>
<evidence type="ECO:0000313" key="3">
    <source>
        <dbReference type="EMBL" id="MBP2365058.1"/>
    </source>
</evidence>
<dbReference type="Gene3D" id="3.40.50.1820">
    <property type="entry name" value="alpha/beta hydrolase"/>
    <property type="match status" value="1"/>
</dbReference>
<dbReference type="RefSeq" id="WP_210025025.1">
    <property type="nucleotide sequence ID" value="NZ_JAGINU010000001.1"/>
</dbReference>
<feature type="domain" description="AB hydrolase-1" evidence="2">
    <location>
        <begin position="34"/>
        <end position="265"/>
    </location>
</feature>
<dbReference type="SUPFAM" id="SSF53474">
    <property type="entry name" value="alpha/beta-Hydrolases"/>
    <property type="match status" value="1"/>
</dbReference>
<accession>A0ABS4VMA5</accession>
<dbReference type="EC" id="3.7.1.9" evidence="3"/>
<evidence type="ECO:0000256" key="1">
    <source>
        <dbReference type="ARBA" id="ARBA00022801"/>
    </source>
</evidence>
<evidence type="ECO:0000313" key="4">
    <source>
        <dbReference type="Proteomes" id="UP001519295"/>
    </source>
</evidence>
<sequence length="279" mass="30484">MTQTATAAANPEIGNSVRAAGIRTNYHDRGSGAPVLLIHGSGPGVSAWANWRGVLPELAETRRVIAPDIVGFGYTEHPEGYTFSRQAWVDHLAGLLDALELEKVSIVGNSFGGALALWLADQFPERVDRLALMGSVGTRFEITPGLDAVWGYEPSVENMQHLLELFAYDQSLLGPDLAQLRYEASVRDGVHESYSAMFPTPRQNGVDALALDDDALSSLPHDTLIVHGRDDKVIPLSASLRLHELIARSQLHVFGQCGHWTQIEKRDEFVQLLGNFLPA</sequence>
<dbReference type="PANTHER" id="PTHR43798:SF31">
    <property type="entry name" value="AB HYDROLASE SUPERFAMILY PROTEIN YCLE"/>
    <property type="match status" value="1"/>
</dbReference>
<gene>
    <name evidence="3" type="ORF">JOF36_000754</name>
</gene>
<proteinExistence type="predicted"/>
<dbReference type="InterPro" id="IPR050266">
    <property type="entry name" value="AB_hydrolase_sf"/>
</dbReference>
<dbReference type="PANTHER" id="PTHR43798">
    <property type="entry name" value="MONOACYLGLYCEROL LIPASE"/>
    <property type="match status" value="1"/>
</dbReference>
<name>A0ABS4VMA5_9PSEU</name>
<reference evidence="3 4" key="1">
    <citation type="submission" date="2021-03" db="EMBL/GenBank/DDBJ databases">
        <title>Sequencing the genomes of 1000 actinobacteria strains.</title>
        <authorList>
            <person name="Klenk H.-P."/>
        </authorList>
    </citation>
    <scope>NUCLEOTIDE SEQUENCE [LARGE SCALE GENOMIC DNA]</scope>
    <source>
        <strain evidence="3 4">DSM 45256</strain>
    </source>
</reference>
<dbReference type="Pfam" id="PF00561">
    <property type="entry name" value="Abhydrolase_1"/>
    <property type="match status" value="1"/>
</dbReference>
<keyword evidence="1 3" id="KW-0378">Hydrolase</keyword>
<dbReference type="EMBL" id="JAGINU010000001">
    <property type="protein sequence ID" value="MBP2365058.1"/>
    <property type="molecule type" value="Genomic_DNA"/>
</dbReference>
<dbReference type="InterPro" id="IPR000073">
    <property type="entry name" value="AB_hydrolase_1"/>
</dbReference>
<protein>
    <submittedName>
        <fullName evidence="3">2-hydroxymuconate-semialdehyde hydrolase</fullName>
        <ecNumber evidence="3">3.7.1.9</ecNumber>
    </submittedName>
</protein>
<dbReference type="Proteomes" id="UP001519295">
    <property type="component" value="Unassembled WGS sequence"/>
</dbReference>
<dbReference type="GO" id="GO:0018775">
    <property type="term" value="F:2-hydroxymuconate-semialdehyde hydrolase activity"/>
    <property type="evidence" value="ECO:0007669"/>
    <property type="project" value="UniProtKB-EC"/>
</dbReference>
<comment type="caution">
    <text evidence="3">The sequence shown here is derived from an EMBL/GenBank/DDBJ whole genome shotgun (WGS) entry which is preliminary data.</text>
</comment>
<dbReference type="InterPro" id="IPR029058">
    <property type="entry name" value="AB_hydrolase_fold"/>
</dbReference>
<dbReference type="PRINTS" id="PR00111">
    <property type="entry name" value="ABHYDROLASE"/>
</dbReference>
<organism evidence="3 4">
    <name type="scientific">Pseudonocardia parietis</name>
    <dbReference type="NCBI Taxonomy" id="570936"/>
    <lineage>
        <taxon>Bacteria</taxon>
        <taxon>Bacillati</taxon>
        <taxon>Actinomycetota</taxon>
        <taxon>Actinomycetes</taxon>
        <taxon>Pseudonocardiales</taxon>
        <taxon>Pseudonocardiaceae</taxon>
        <taxon>Pseudonocardia</taxon>
    </lineage>
</organism>
<evidence type="ECO:0000259" key="2">
    <source>
        <dbReference type="Pfam" id="PF00561"/>
    </source>
</evidence>